<proteinExistence type="predicted"/>
<sequence length="154" mass="17557">MSTCSKCGSLDSGDLFYGIYSNCRKKVLNAIPLYNFNWIDPPPTRSATSNHDIPNQKLIIRLTKRFLNNIEKNTLGTLSLLFDLIALIMIFIFLNTFNYVAGAFSISAIICGIFEFMLDWDENWRLIGYGILIGVILSLISLWPLILFIIRIIQ</sequence>
<comment type="caution">
    <text evidence="2">The sequence shown here is derived from an EMBL/GenBank/DDBJ whole genome shotgun (WGS) entry which is preliminary data.</text>
</comment>
<protein>
    <submittedName>
        <fullName evidence="2">Uncharacterized protein</fullName>
    </submittedName>
</protein>
<gene>
    <name evidence="2" type="ORF">LCGC14_0905370</name>
</gene>
<accession>A0A0F9NV80</accession>
<keyword evidence="1" id="KW-0812">Transmembrane</keyword>
<reference evidence="2" key="1">
    <citation type="journal article" date="2015" name="Nature">
        <title>Complex archaea that bridge the gap between prokaryotes and eukaryotes.</title>
        <authorList>
            <person name="Spang A."/>
            <person name="Saw J.H."/>
            <person name="Jorgensen S.L."/>
            <person name="Zaremba-Niedzwiedzka K."/>
            <person name="Martijn J."/>
            <person name="Lind A.E."/>
            <person name="van Eijk R."/>
            <person name="Schleper C."/>
            <person name="Guy L."/>
            <person name="Ettema T.J."/>
        </authorList>
    </citation>
    <scope>NUCLEOTIDE SEQUENCE</scope>
</reference>
<feature type="transmembrane region" description="Helical" evidence="1">
    <location>
        <begin position="99"/>
        <end position="118"/>
    </location>
</feature>
<keyword evidence="1" id="KW-1133">Transmembrane helix</keyword>
<feature type="transmembrane region" description="Helical" evidence="1">
    <location>
        <begin position="74"/>
        <end position="93"/>
    </location>
</feature>
<dbReference type="AlphaFoldDB" id="A0A0F9NV80"/>
<keyword evidence="1" id="KW-0472">Membrane</keyword>
<organism evidence="2">
    <name type="scientific">marine sediment metagenome</name>
    <dbReference type="NCBI Taxonomy" id="412755"/>
    <lineage>
        <taxon>unclassified sequences</taxon>
        <taxon>metagenomes</taxon>
        <taxon>ecological metagenomes</taxon>
    </lineage>
</organism>
<dbReference type="EMBL" id="LAZR01002975">
    <property type="protein sequence ID" value="KKN23390.1"/>
    <property type="molecule type" value="Genomic_DNA"/>
</dbReference>
<evidence type="ECO:0000313" key="2">
    <source>
        <dbReference type="EMBL" id="KKN23390.1"/>
    </source>
</evidence>
<name>A0A0F9NV80_9ZZZZ</name>
<feature type="transmembrane region" description="Helical" evidence="1">
    <location>
        <begin position="130"/>
        <end position="153"/>
    </location>
</feature>
<evidence type="ECO:0000256" key="1">
    <source>
        <dbReference type="SAM" id="Phobius"/>
    </source>
</evidence>